<dbReference type="InterPro" id="IPR027417">
    <property type="entry name" value="P-loop_NTPase"/>
</dbReference>
<dbReference type="GO" id="GO:0006281">
    <property type="term" value="P:DNA repair"/>
    <property type="evidence" value="ECO:0007669"/>
    <property type="project" value="UniProtKB-KW"/>
</dbReference>
<organism evidence="12 13">
    <name type="scientific">Vicingus serpentipes</name>
    <dbReference type="NCBI Taxonomy" id="1926625"/>
    <lineage>
        <taxon>Bacteria</taxon>
        <taxon>Pseudomonadati</taxon>
        <taxon>Bacteroidota</taxon>
        <taxon>Flavobacteriia</taxon>
        <taxon>Flavobacteriales</taxon>
        <taxon>Vicingaceae</taxon>
        <taxon>Vicingus</taxon>
    </lineage>
</organism>
<dbReference type="CDD" id="cd03241">
    <property type="entry name" value="ABC_RecN"/>
    <property type="match status" value="2"/>
</dbReference>
<dbReference type="GO" id="GO:0006310">
    <property type="term" value="P:DNA recombination"/>
    <property type="evidence" value="ECO:0007669"/>
    <property type="project" value="InterPro"/>
</dbReference>
<dbReference type="GO" id="GO:0005524">
    <property type="term" value="F:ATP binding"/>
    <property type="evidence" value="ECO:0007669"/>
    <property type="project" value="UniProtKB-KW"/>
</dbReference>
<evidence type="ECO:0000256" key="9">
    <source>
        <dbReference type="PIRNR" id="PIRNR003128"/>
    </source>
</evidence>
<protein>
    <recommendedName>
        <fullName evidence="3 9">DNA repair protein RecN</fullName>
    </recommendedName>
    <alternativeName>
        <fullName evidence="8 9">Recombination protein N</fullName>
    </alternativeName>
</protein>
<keyword evidence="10" id="KW-0175">Coiled coil</keyword>
<dbReference type="InterPro" id="IPR004604">
    <property type="entry name" value="DNA_recomb/repair_RecN"/>
</dbReference>
<keyword evidence="13" id="KW-1185">Reference proteome</keyword>
<evidence type="ECO:0000256" key="3">
    <source>
        <dbReference type="ARBA" id="ARBA00021315"/>
    </source>
</evidence>
<comment type="function">
    <text evidence="1 9">May be involved in recombinational repair of damaged DNA.</text>
</comment>
<keyword evidence="5 9" id="KW-0227">DNA damage</keyword>
<dbReference type="GO" id="GO:0009432">
    <property type="term" value="P:SOS response"/>
    <property type="evidence" value="ECO:0007669"/>
    <property type="project" value="TreeGrafter"/>
</dbReference>
<gene>
    <name evidence="12" type="primary">recN</name>
    <name evidence="12" type="ORF">FRY74_04450</name>
</gene>
<sequence length="551" mass="62146">MLSYLYIANYAIIEELKVDFNDGFTVITGETGAGKSILLGALSLILGKRVDTSVLNDKSKKCVIEGVFKIIEEKHASFFSLNDLDIDNETTVRREISPTGKSRAFINDTPVNLTVLKEFSELLIDIHSQHQTLQVKDVDFQLNVVDSYAELSNKVILYKKEFKKYIALKRAYENLVNQEKTAKSDVDYLTFQLNELLALSLKENEQEELEAQLEIINNSEEIKEVLQFSVEAFNNSDNNIVSTIKSIQQSFSKLSHCSEDYKNISERLNSTFIEVADIAREIELLNDNSDFDTDNAEYINLRLNSIYSLEQKHHLSNSNELIHLQETLKDKLAKINSFDEEIENHLKELELKEKELRDIAKQLSAKRVKSFAKLSKEILTNLSELGMAEASFEVRQTLSDKLNEHGLDEITFLFSANKGFSPIELHKAASGGELSRLMLTIKSILSKTTDISTILFDEIDTGVSGDVADKMGSIMKQMSSSMQVIAITHLPQVAAKGNHHYKISKKITNDKTITTLSVLSKEDRINELAKMLSGKELTKAARENAKNLISN</sequence>
<proteinExistence type="inferred from homology"/>
<dbReference type="OrthoDB" id="9806954at2"/>
<keyword evidence="7 9" id="KW-0234">DNA repair</keyword>
<dbReference type="EMBL" id="VOOS01000002">
    <property type="protein sequence ID" value="TXB65823.1"/>
    <property type="molecule type" value="Genomic_DNA"/>
</dbReference>
<evidence type="ECO:0000256" key="10">
    <source>
        <dbReference type="SAM" id="Coils"/>
    </source>
</evidence>
<dbReference type="SUPFAM" id="SSF52540">
    <property type="entry name" value="P-loop containing nucleoside triphosphate hydrolases"/>
    <property type="match status" value="2"/>
</dbReference>
<dbReference type="GO" id="GO:0043590">
    <property type="term" value="C:bacterial nucleoid"/>
    <property type="evidence" value="ECO:0007669"/>
    <property type="project" value="TreeGrafter"/>
</dbReference>
<name>A0A5C6RUB7_9FLAO</name>
<dbReference type="PANTHER" id="PTHR11059:SF0">
    <property type="entry name" value="DNA REPAIR PROTEIN RECN"/>
    <property type="match status" value="1"/>
</dbReference>
<feature type="coiled-coil region" evidence="10">
    <location>
        <begin position="328"/>
        <end position="366"/>
    </location>
</feature>
<dbReference type="NCBIfam" id="TIGR00634">
    <property type="entry name" value="recN"/>
    <property type="match status" value="1"/>
</dbReference>
<evidence type="ECO:0000256" key="7">
    <source>
        <dbReference type="ARBA" id="ARBA00023204"/>
    </source>
</evidence>
<evidence type="ECO:0000259" key="11">
    <source>
        <dbReference type="Pfam" id="PF13476"/>
    </source>
</evidence>
<dbReference type="InterPro" id="IPR038729">
    <property type="entry name" value="Rad50/SbcC_AAA"/>
</dbReference>
<keyword evidence="6" id="KW-0067">ATP-binding</keyword>
<dbReference type="PANTHER" id="PTHR11059">
    <property type="entry name" value="DNA REPAIR PROTEIN RECN"/>
    <property type="match status" value="1"/>
</dbReference>
<evidence type="ECO:0000313" key="13">
    <source>
        <dbReference type="Proteomes" id="UP000321721"/>
    </source>
</evidence>
<dbReference type="Gene3D" id="3.40.50.300">
    <property type="entry name" value="P-loop containing nucleotide triphosphate hydrolases"/>
    <property type="match status" value="2"/>
</dbReference>
<evidence type="ECO:0000256" key="2">
    <source>
        <dbReference type="ARBA" id="ARBA00009441"/>
    </source>
</evidence>
<evidence type="ECO:0000256" key="6">
    <source>
        <dbReference type="ARBA" id="ARBA00022840"/>
    </source>
</evidence>
<dbReference type="Pfam" id="PF13476">
    <property type="entry name" value="AAA_23"/>
    <property type="match status" value="1"/>
</dbReference>
<dbReference type="AlphaFoldDB" id="A0A5C6RUB7"/>
<dbReference type="RefSeq" id="WP_147099038.1">
    <property type="nucleotide sequence ID" value="NZ_VOOS01000002.1"/>
</dbReference>
<comment type="caution">
    <text evidence="12">The sequence shown here is derived from an EMBL/GenBank/DDBJ whole genome shotgun (WGS) entry which is preliminary data.</text>
</comment>
<dbReference type="Proteomes" id="UP000321721">
    <property type="component" value="Unassembled WGS sequence"/>
</dbReference>
<dbReference type="PIRSF" id="PIRSF003128">
    <property type="entry name" value="RecN"/>
    <property type="match status" value="1"/>
</dbReference>
<evidence type="ECO:0000256" key="4">
    <source>
        <dbReference type="ARBA" id="ARBA00022741"/>
    </source>
</evidence>
<feature type="domain" description="Rad50/SbcC-type AAA" evidence="11">
    <location>
        <begin position="5"/>
        <end position="216"/>
    </location>
</feature>
<comment type="similarity">
    <text evidence="2 9">Belongs to the RecN family.</text>
</comment>
<evidence type="ECO:0000256" key="5">
    <source>
        <dbReference type="ARBA" id="ARBA00022763"/>
    </source>
</evidence>
<accession>A0A5C6RUB7</accession>
<evidence type="ECO:0000256" key="8">
    <source>
        <dbReference type="ARBA" id="ARBA00033408"/>
    </source>
</evidence>
<reference evidence="12 13" key="1">
    <citation type="submission" date="2019-08" db="EMBL/GenBank/DDBJ databases">
        <title>Genome of Vicingus serpentipes NCIMB 15042.</title>
        <authorList>
            <person name="Bowman J.P."/>
        </authorList>
    </citation>
    <scope>NUCLEOTIDE SEQUENCE [LARGE SCALE GENOMIC DNA]</scope>
    <source>
        <strain evidence="12 13">NCIMB 15042</strain>
    </source>
</reference>
<evidence type="ECO:0000256" key="1">
    <source>
        <dbReference type="ARBA" id="ARBA00003618"/>
    </source>
</evidence>
<keyword evidence="4" id="KW-0547">Nucleotide-binding</keyword>
<evidence type="ECO:0000313" key="12">
    <source>
        <dbReference type="EMBL" id="TXB65823.1"/>
    </source>
</evidence>